<dbReference type="PANTHER" id="PTHR10457">
    <property type="entry name" value="MEVALONATE KINASE/GALACTOKINASE"/>
    <property type="match status" value="1"/>
</dbReference>
<keyword evidence="1" id="KW-0547">Nucleotide-binding</keyword>
<dbReference type="PANTHER" id="PTHR10457:SF7">
    <property type="entry name" value="GALACTOKINASE-RELATED"/>
    <property type="match status" value="1"/>
</dbReference>
<dbReference type="AlphaFoldDB" id="A0A9W9Z1S0"/>
<dbReference type="InterPro" id="IPR019539">
    <property type="entry name" value="GalKase_N"/>
</dbReference>
<dbReference type="GO" id="GO:0005524">
    <property type="term" value="F:ATP binding"/>
    <property type="evidence" value="ECO:0007669"/>
    <property type="project" value="UniProtKB-KW"/>
</dbReference>
<dbReference type="GO" id="GO:0005829">
    <property type="term" value="C:cytosol"/>
    <property type="evidence" value="ECO:0007669"/>
    <property type="project" value="TreeGrafter"/>
</dbReference>
<dbReference type="Gene3D" id="3.30.230.10">
    <property type="match status" value="1"/>
</dbReference>
<feature type="domain" description="Galactokinase N-terminal" evidence="3">
    <location>
        <begin position="36"/>
        <end position="85"/>
    </location>
</feature>
<keyword evidence="5" id="KW-1185">Reference proteome</keyword>
<dbReference type="EC" id="2.7.1.157" evidence="4"/>
<evidence type="ECO:0000256" key="1">
    <source>
        <dbReference type="ARBA" id="ARBA00022741"/>
    </source>
</evidence>
<dbReference type="PROSITE" id="PS00106">
    <property type="entry name" value="GALACTOKINASE"/>
    <property type="match status" value="1"/>
</dbReference>
<dbReference type="SUPFAM" id="SSF54211">
    <property type="entry name" value="Ribosomal protein S5 domain 2-like"/>
    <property type="match status" value="1"/>
</dbReference>
<dbReference type="InterPro" id="IPR014721">
    <property type="entry name" value="Ribsml_uS5_D2-typ_fold_subgr"/>
</dbReference>
<gene>
    <name evidence="4" type="primary">GALK2_1</name>
    <name evidence="4" type="ORF">OS493_011367</name>
</gene>
<evidence type="ECO:0000256" key="2">
    <source>
        <dbReference type="ARBA" id="ARBA00022840"/>
    </source>
</evidence>
<dbReference type="InterPro" id="IPR020568">
    <property type="entry name" value="Ribosomal_Su5_D2-typ_SF"/>
</dbReference>
<accession>A0A9W9Z1S0</accession>
<dbReference type="OrthoDB" id="187738at2759"/>
<dbReference type="GO" id="GO:0033858">
    <property type="term" value="F:N-acetylgalactosamine kinase activity"/>
    <property type="evidence" value="ECO:0007669"/>
    <property type="project" value="UniProtKB-EC"/>
</dbReference>
<organism evidence="4 5">
    <name type="scientific">Desmophyllum pertusum</name>
    <dbReference type="NCBI Taxonomy" id="174260"/>
    <lineage>
        <taxon>Eukaryota</taxon>
        <taxon>Metazoa</taxon>
        <taxon>Cnidaria</taxon>
        <taxon>Anthozoa</taxon>
        <taxon>Hexacorallia</taxon>
        <taxon>Scleractinia</taxon>
        <taxon>Caryophylliina</taxon>
        <taxon>Caryophylliidae</taxon>
        <taxon>Desmophyllum</taxon>
    </lineage>
</organism>
<reference evidence="4" key="1">
    <citation type="submission" date="2023-01" db="EMBL/GenBank/DDBJ databases">
        <title>Genome assembly of the deep-sea coral Lophelia pertusa.</title>
        <authorList>
            <person name="Herrera S."/>
            <person name="Cordes E."/>
        </authorList>
    </citation>
    <scope>NUCLEOTIDE SEQUENCE</scope>
    <source>
        <strain evidence="4">USNM1676648</strain>
        <tissue evidence="4">Polyp</tissue>
    </source>
</reference>
<evidence type="ECO:0000313" key="5">
    <source>
        <dbReference type="Proteomes" id="UP001163046"/>
    </source>
</evidence>
<dbReference type="GO" id="GO:0004335">
    <property type="term" value="F:galactokinase activity"/>
    <property type="evidence" value="ECO:0007669"/>
    <property type="project" value="TreeGrafter"/>
</dbReference>
<dbReference type="EMBL" id="MU826830">
    <property type="protein sequence ID" value="KAJ7373758.1"/>
    <property type="molecule type" value="Genomic_DNA"/>
</dbReference>
<dbReference type="Pfam" id="PF10509">
    <property type="entry name" value="GalKase_gal_bdg"/>
    <property type="match status" value="1"/>
</dbReference>
<name>A0A9W9Z1S0_9CNID</name>
<proteinExistence type="predicted"/>
<protein>
    <submittedName>
        <fullName evidence="4">N-acetylgalactosamine kinase</fullName>
        <ecNumber evidence="4">2.7.1.157</ecNumber>
    </submittedName>
</protein>
<evidence type="ECO:0000259" key="3">
    <source>
        <dbReference type="Pfam" id="PF10509"/>
    </source>
</evidence>
<dbReference type="GO" id="GO:0006012">
    <property type="term" value="P:galactose metabolic process"/>
    <property type="evidence" value="ECO:0007669"/>
    <property type="project" value="TreeGrafter"/>
</dbReference>
<sequence>MADSRRGDSPPLFSSLEKIYLASTGKESSRYEKIKETFHNKFGCPPEFYARAPGRVNIIGEHIDYCGYGVLPMAVEQDIVIAVAPNDQKTLNISNTFGDFQDFNVSCEDYKIDGRSGTIIFSVVTRV</sequence>
<comment type="caution">
    <text evidence="4">The sequence shown here is derived from an EMBL/GenBank/DDBJ whole genome shotgun (WGS) entry which is preliminary data.</text>
</comment>
<evidence type="ECO:0000313" key="4">
    <source>
        <dbReference type="EMBL" id="KAJ7373758.1"/>
    </source>
</evidence>
<dbReference type="Proteomes" id="UP001163046">
    <property type="component" value="Unassembled WGS sequence"/>
</dbReference>
<keyword evidence="2" id="KW-0067">ATP-binding</keyword>
<keyword evidence="4" id="KW-0808">Transferase</keyword>
<keyword evidence="4" id="KW-0418">Kinase</keyword>
<dbReference type="InterPro" id="IPR019741">
    <property type="entry name" value="Galactokinase_CS"/>
</dbReference>